<organism evidence="1 2">
    <name type="scientific">Dubosiella muris</name>
    <dbReference type="NCBI Taxonomy" id="3038133"/>
    <lineage>
        <taxon>Bacteria</taxon>
        <taxon>Bacillati</taxon>
        <taxon>Bacillota</taxon>
        <taxon>Erysipelotrichia</taxon>
        <taxon>Erysipelotrichales</taxon>
        <taxon>Erysipelotrichaceae</taxon>
        <taxon>Dubosiella</taxon>
    </lineage>
</organism>
<dbReference type="EMBL" id="SRYG01000010">
    <property type="protein sequence ID" value="TGY66052.1"/>
    <property type="molecule type" value="Genomic_DNA"/>
</dbReference>
<accession>A0AC61R7V1</accession>
<reference evidence="1" key="1">
    <citation type="submission" date="2019-04" db="EMBL/GenBank/DDBJ databases">
        <title>Microbes associate with the intestines of laboratory mice.</title>
        <authorList>
            <person name="Navarre W."/>
            <person name="Wong E."/>
            <person name="Huang K."/>
            <person name="Tropini C."/>
            <person name="Ng K."/>
            <person name="Yu B."/>
        </authorList>
    </citation>
    <scope>NUCLEOTIDE SEQUENCE</scope>
    <source>
        <strain evidence="1">NM09_H32</strain>
    </source>
</reference>
<evidence type="ECO:0000313" key="1">
    <source>
        <dbReference type="EMBL" id="TGY66052.1"/>
    </source>
</evidence>
<dbReference type="Proteomes" id="UP000308836">
    <property type="component" value="Unassembled WGS sequence"/>
</dbReference>
<evidence type="ECO:0000313" key="2">
    <source>
        <dbReference type="Proteomes" id="UP000308836"/>
    </source>
</evidence>
<keyword evidence="2" id="KW-1185">Reference proteome</keyword>
<proteinExistence type="predicted"/>
<sequence length="140" mass="14950">MRKVKKGKAILFGIGLSCVLGLGGVSALANESEVQNGEPFCMTDFAFCVNPMRDCYQRAQCVIDGQVQEACAQKRERAWQRQQQAQAQAAAQNITTQDVPMGNGGQGQNCAQAPNCAPQQPKGYGGGHHGQGGGHCRRGW</sequence>
<gene>
    <name evidence="1" type="ORF">E5336_06075</name>
</gene>
<protein>
    <submittedName>
        <fullName evidence="1">Uncharacterized protein</fullName>
    </submittedName>
</protein>
<comment type="caution">
    <text evidence="1">The sequence shown here is derived from an EMBL/GenBank/DDBJ whole genome shotgun (WGS) entry which is preliminary data.</text>
</comment>
<name>A0AC61R7V1_9FIRM</name>